<comment type="similarity">
    <text evidence="1">Belongs to the N(4)/N(6)-methyltransferase family. N(4) subfamily.</text>
</comment>
<evidence type="ECO:0000313" key="8">
    <source>
        <dbReference type="EMBL" id="UPM41659.1"/>
    </source>
</evidence>
<dbReference type="GO" id="GO:0032259">
    <property type="term" value="P:methylation"/>
    <property type="evidence" value="ECO:0007669"/>
    <property type="project" value="UniProtKB-KW"/>
</dbReference>
<evidence type="ECO:0000256" key="3">
    <source>
        <dbReference type="ARBA" id="ARBA00022603"/>
    </source>
</evidence>
<evidence type="ECO:0000256" key="6">
    <source>
        <dbReference type="ARBA" id="ARBA00022747"/>
    </source>
</evidence>
<keyword evidence="9" id="KW-1185">Reference proteome</keyword>
<evidence type="ECO:0000256" key="2">
    <source>
        <dbReference type="ARBA" id="ARBA00012185"/>
    </source>
</evidence>
<dbReference type="InterPro" id="IPR029063">
    <property type="entry name" value="SAM-dependent_MTases_sf"/>
</dbReference>
<organism evidence="8 9">
    <name type="scientific">Halocatena salina</name>
    <dbReference type="NCBI Taxonomy" id="2934340"/>
    <lineage>
        <taxon>Archaea</taxon>
        <taxon>Methanobacteriati</taxon>
        <taxon>Methanobacteriota</taxon>
        <taxon>Stenosarchaea group</taxon>
        <taxon>Halobacteria</taxon>
        <taxon>Halobacteriales</taxon>
        <taxon>Natronomonadaceae</taxon>
        <taxon>Halocatena</taxon>
    </lineage>
</organism>
<dbReference type="EC" id="2.1.1.113" evidence="2"/>
<dbReference type="Proteomes" id="UP000831768">
    <property type="component" value="Chromosome"/>
</dbReference>
<keyword evidence="4" id="KW-0808">Transferase</keyword>
<keyword evidence="5" id="KW-0949">S-adenosyl-L-methionine</keyword>
<evidence type="ECO:0000313" key="9">
    <source>
        <dbReference type="Proteomes" id="UP000831768"/>
    </source>
</evidence>
<dbReference type="AlphaFoldDB" id="A0A8T9ZYZ6"/>
<evidence type="ECO:0000256" key="1">
    <source>
        <dbReference type="ARBA" id="ARBA00010203"/>
    </source>
</evidence>
<evidence type="ECO:0000256" key="7">
    <source>
        <dbReference type="ARBA" id="ARBA00049120"/>
    </source>
</evidence>
<dbReference type="GO" id="GO:0003677">
    <property type="term" value="F:DNA binding"/>
    <property type="evidence" value="ECO:0007669"/>
    <property type="project" value="InterPro"/>
</dbReference>
<dbReference type="KEGG" id="haad:MW046_06565"/>
<evidence type="ECO:0000256" key="5">
    <source>
        <dbReference type="ARBA" id="ARBA00022691"/>
    </source>
</evidence>
<keyword evidence="3" id="KW-0489">Methyltransferase</keyword>
<keyword evidence="6" id="KW-0680">Restriction system</keyword>
<reference evidence="8" key="1">
    <citation type="submission" date="2022-04" db="EMBL/GenBank/DDBJ databases">
        <title>Halocatena sp. nov., isolated from a salt lake.</title>
        <authorList>
            <person name="Cui H.-L."/>
        </authorList>
    </citation>
    <scope>NUCLEOTIDE SEQUENCE</scope>
    <source>
        <strain evidence="8">AD-1</strain>
    </source>
</reference>
<dbReference type="GO" id="GO:0009307">
    <property type="term" value="P:DNA restriction-modification system"/>
    <property type="evidence" value="ECO:0007669"/>
    <property type="project" value="UniProtKB-KW"/>
</dbReference>
<accession>A0A8T9ZYZ6</accession>
<dbReference type="Gene3D" id="3.40.50.150">
    <property type="entry name" value="Vaccinia Virus protein VP39"/>
    <property type="match status" value="2"/>
</dbReference>
<dbReference type="SUPFAM" id="SSF53335">
    <property type="entry name" value="S-adenosyl-L-methionine-dependent methyltransferases"/>
    <property type="match status" value="2"/>
</dbReference>
<dbReference type="GO" id="GO:0015667">
    <property type="term" value="F:site-specific DNA-methyltransferase (cytosine-N4-specific) activity"/>
    <property type="evidence" value="ECO:0007669"/>
    <property type="project" value="UniProtKB-EC"/>
</dbReference>
<protein>
    <recommendedName>
        <fullName evidence="2">site-specific DNA-methyltransferase (cytosine-N(4)-specific)</fullName>
        <ecNumber evidence="2">2.1.1.113</ecNumber>
    </recommendedName>
</protein>
<sequence>MTDRSWNADRSPLGDSSITDIDWTFSGANTRRLTHGMHSYPARMIPQIPATVLAHFKRENVIREGDTVYDPFSGSGTTAVEGRLAGLHAEANDINPLACLLTLAKSRPIDPEPLETACSWLTDGLEEELRRVRSAWAAGDCELNPSAVREGWFPEPQLYELVAIRNRIDELRDELSETTTPEVAEDVTRFLRVALSVTVRRVSYQRNGEYKRYRIPREDRADHDPDVYALFVELLRENAERMRSYSRRVDHTTTTTVHYADARVARAVEDNSADIVITSPPYGDHSTTVAYGQFSQDPAIIADRRGYEEMRAVDKTGLGGAYGQEPIDALEQYSPSLKRTLEALRKRDGRATDALSFFSDFYAVIEQVRRILKPGQPVVWVLANRTMSRVPIPTHLIATELCEHLGFEREHVIPRKIPTKTLPWENAPENVAGRTGEMMASEYVVIMRRP</sequence>
<dbReference type="RefSeq" id="WP_247992339.1">
    <property type="nucleotide sequence ID" value="NZ_CP096019.1"/>
</dbReference>
<name>A0A8T9ZYZ6_9EURY</name>
<dbReference type="InterPro" id="IPR017985">
    <property type="entry name" value="MeTrfase_CN4_CS"/>
</dbReference>
<gene>
    <name evidence="8" type="ORF">MW046_06565</name>
</gene>
<dbReference type="REBASE" id="614533">
    <property type="entry name" value="M.HspAD1ORF6565P"/>
</dbReference>
<dbReference type="PROSITE" id="PS00093">
    <property type="entry name" value="N4_MTASE"/>
    <property type="match status" value="1"/>
</dbReference>
<comment type="catalytic activity">
    <reaction evidence="7">
        <text>a 2'-deoxycytidine in DNA + S-adenosyl-L-methionine = an N(4)-methyl-2'-deoxycytidine in DNA + S-adenosyl-L-homocysteine + H(+)</text>
        <dbReference type="Rhea" id="RHEA:16857"/>
        <dbReference type="Rhea" id="RHEA-COMP:11369"/>
        <dbReference type="Rhea" id="RHEA-COMP:13674"/>
        <dbReference type="ChEBI" id="CHEBI:15378"/>
        <dbReference type="ChEBI" id="CHEBI:57856"/>
        <dbReference type="ChEBI" id="CHEBI:59789"/>
        <dbReference type="ChEBI" id="CHEBI:85452"/>
        <dbReference type="ChEBI" id="CHEBI:137933"/>
        <dbReference type="EC" id="2.1.1.113"/>
    </reaction>
</comment>
<dbReference type="GeneID" id="71927694"/>
<evidence type="ECO:0000256" key="4">
    <source>
        <dbReference type="ARBA" id="ARBA00022679"/>
    </source>
</evidence>
<dbReference type="EMBL" id="CP096019">
    <property type="protein sequence ID" value="UPM41659.1"/>
    <property type="molecule type" value="Genomic_DNA"/>
</dbReference>
<proteinExistence type="inferred from homology"/>